<accession>A0AAV5MLF9</accession>
<dbReference type="EMBL" id="BPVZ01000392">
    <property type="protein sequence ID" value="GKV50746.1"/>
    <property type="molecule type" value="Genomic_DNA"/>
</dbReference>
<comment type="caution">
    <text evidence="1">The sequence shown here is derived from an EMBL/GenBank/DDBJ whole genome shotgun (WGS) entry which is preliminary data.</text>
</comment>
<name>A0AAV5MLF9_9ROSI</name>
<protein>
    <submittedName>
        <fullName evidence="1">Uncharacterized protein</fullName>
    </submittedName>
</protein>
<gene>
    <name evidence="1" type="ORF">SLEP1_g57443</name>
</gene>
<evidence type="ECO:0000313" key="1">
    <source>
        <dbReference type="EMBL" id="GKV50746.1"/>
    </source>
</evidence>
<organism evidence="1 2">
    <name type="scientific">Rubroshorea leprosula</name>
    <dbReference type="NCBI Taxonomy" id="152421"/>
    <lineage>
        <taxon>Eukaryota</taxon>
        <taxon>Viridiplantae</taxon>
        <taxon>Streptophyta</taxon>
        <taxon>Embryophyta</taxon>
        <taxon>Tracheophyta</taxon>
        <taxon>Spermatophyta</taxon>
        <taxon>Magnoliopsida</taxon>
        <taxon>eudicotyledons</taxon>
        <taxon>Gunneridae</taxon>
        <taxon>Pentapetalae</taxon>
        <taxon>rosids</taxon>
        <taxon>malvids</taxon>
        <taxon>Malvales</taxon>
        <taxon>Dipterocarpaceae</taxon>
        <taxon>Rubroshorea</taxon>
    </lineage>
</organism>
<reference evidence="1 2" key="1">
    <citation type="journal article" date="2021" name="Commun. Biol.">
        <title>The genome of Shorea leprosula (Dipterocarpaceae) highlights the ecological relevance of drought in aseasonal tropical rainforests.</title>
        <authorList>
            <person name="Ng K.K.S."/>
            <person name="Kobayashi M.J."/>
            <person name="Fawcett J.A."/>
            <person name="Hatakeyama M."/>
            <person name="Paape T."/>
            <person name="Ng C.H."/>
            <person name="Ang C.C."/>
            <person name="Tnah L.H."/>
            <person name="Lee C.T."/>
            <person name="Nishiyama T."/>
            <person name="Sese J."/>
            <person name="O'Brien M.J."/>
            <person name="Copetti D."/>
            <person name="Mohd Noor M.I."/>
            <person name="Ong R.C."/>
            <person name="Putra M."/>
            <person name="Sireger I.Z."/>
            <person name="Indrioko S."/>
            <person name="Kosugi Y."/>
            <person name="Izuno A."/>
            <person name="Isagi Y."/>
            <person name="Lee S.L."/>
            <person name="Shimizu K.K."/>
        </authorList>
    </citation>
    <scope>NUCLEOTIDE SEQUENCE [LARGE SCALE GENOMIC DNA]</scope>
    <source>
        <strain evidence="1">214</strain>
    </source>
</reference>
<keyword evidence="2" id="KW-1185">Reference proteome</keyword>
<evidence type="ECO:0000313" key="2">
    <source>
        <dbReference type="Proteomes" id="UP001054252"/>
    </source>
</evidence>
<proteinExistence type="predicted"/>
<dbReference type="AlphaFoldDB" id="A0AAV5MLF9"/>
<dbReference type="Proteomes" id="UP001054252">
    <property type="component" value="Unassembled WGS sequence"/>
</dbReference>
<sequence>MCFCSSRPPLQPNKRSPAPTPFFLRKPVRGLVFAFLFLFENQIGALKPSPLAEKISRSTLLCLHCWLLCGWVISGHFFGRELLLQIPAGNFPNCSSGFSWRILVLECSVTRALVLNLRFMRVRKRNRGRGNHEK</sequence>